<comment type="caution">
    <text evidence="1">The sequence shown here is derived from an EMBL/GenBank/DDBJ whole genome shotgun (WGS) entry which is preliminary data.</text>
</comment>
<sequence>MGCCVSRSSGDPNSPYPGGATIGTSSSHPINQETSNRPDSASQQRPPSSPTDQHRRRREQRPLDQHITKPLRQHKWTSKDRIWTRRQLKGERTDFFDTRVTGRSEIWQTIHAALQVLWDAESKGTQADDLATAETILSAAEISLPTGNLANGVYDSLGNYYPLPEWVVCDPTNMAVEEHGFQGNGNGDSNGNGSSDGVMPRGSGTAADEGSDSDQVGEKGKAVVDVGEQTAVRVRLSENGRDYRILVHNTDTVGTVTRQVVEVTKLASNKRKHKGGSLGIS</sequence>
<gene>
    <name evidence="1" type="ORF">N3K66_005991</name>
</gene>
<dbReference type="EMBL" id="CM047944">
    <property type="protein sequence ID" value="KAI9899530.1"/>
    <property type="molecule type" value="Genomic_DNA"/>
</dbReference>
<accession>A0ACC0V067</accession>
<organism evidence="1 2">
    <name type="scientific">Trichothecium roseum</name>
    <dbReference type="NCBI Taxonomy" id="47278"/>
    <lineage>
        <taxon>Eukaryota</taxon>
        <taxon>Fungi</taxon>
        <taxon>Dikarya</taxon>
        <taxon>Ascomycota</taxon>
        <taxon>Pezizomycotina</taxon>
        <taxon>Sordariomycetes</taxon>
        <taxon>Hypocreomycetidae</taxon>
        <taxon>Hypocreales</taxon>
        <taxon>Hypocreales incertae sedis</taxon>
        <taxon>Trichothecium</taxon>
    </lineage>
</organism>
<dbReference type="Proteomes" id="UP001163324">
    <property type="component" value="Chromosome 5"/>
</dbReference>
<protein>
    <submittedName>
        <fullName evidence="1">Uncharacterized protein</fullName>
    </submittedName>
</protein>
<evidence type="ECO:0000313" key="2">
    <source>
        <dbReference type="Proteomes" id="UP001163324"/>
    </source>
</evidence>
<keyword evidence="2" id="KW-1185">Reference proteome</keyword>
<evidence type="ECO:0000313" key="1">
    <source>
        <dbReference type="EMBL" id="KAI9899530.1"/>
    </source>
</evidence>
<name>A0ACC0V067_9HYPO</name>
<proteinExistence type="predicted"/>
<reference evidence="1" key="1">
    <citation type="submission" date="2022-10" db="EMBL/GenBank/DDBJ databases">
        <title>Complete Genome of Trichothecium roseum strain YXFP-22015, a Plant Pathogen Isolated from Citrus.</title>
        <authorList>
            <person name="Wang Y."/>
            <person name="Zhu L."/>
        </authorList>
    </citation>
    <scope>NUCLEOTIDE SEQUENCE</scope>
    <source>
        <strain evidence="1">YXFP-22015</strain>
    </source>
</reference>